<evidence type="ECO:0000313" key="12">
    <source>
        <dbReference type="Proteomes" id="UP001154114"/>
    </source>
</evidence>
<feature type="transmembrane region" description="Helical" evidence="9">
    <location>
        <begin position="109"/>
        <end position="129"/>
    </location>
</feature>
<accession>A0A9P0BWA0</accession>
<dbReference type="GO" id="GO:0005886">
    <property type="term" value="C:plasma membrane"/>
    <property type="evidence" value="ECO:0007669"/>
    <property type="project" value="UniProtKB-SubCell"/>
</dbReference>
<keyword evidence="3 9" id="KW-0812">Transmembrane</keyword>
<dbReference type="InterPro" id="IPR036259">
    <property type="entry name" value="MFS_trans_sf"/>
</dbReference>
<dbReference type="Pfam" id="PF00083">
    <property type="entry name" value="Sugar_tr"/>
    <property type="match status" value="1"/>
</dbReference>
<evidence type="ECO:0000256" key="1">
    <source>
        <dbReference type="ARBA" id="ARBA00004651"/>
    </source>
</evidence>
<dbReference type="SUPFAM" id="SSF103473">
    <property type="entry name" value="MFS general substrate transporter"/>
    <property type="match status" value="1"/>
</dbReference>
<dbReference type="NCBIfam" id="TIGR00879">
    <property type="entry name" value="SP"/>
    <property type="match status" value="1"/>
</dbReference>
<evidence type="ECO:0000256" key="3">
    <source>
        <dbReference type="ARBA" id="ARBA00022692"/>
    </source>
</evidence>
<feature type="transmembrane region" description="Helical" evidence="9">
    <location>
        <begin position="349"/>
        <end position="373"/>
    </location>
</feature>
<keyword evidence="5 9" id="KW-0472">Membrane</keyword>
<name>A0A9P0BWA0_CHRIL</name>
<dbReference type="InterPro" id="IPR044775">
    <property type="entry name" value="MFS_ERD6/Tret1-like"/>
</dbReference>
<evidence type="ECO:0000313" key="11">
    <source>
        <dbReference type="EMBL" id="CAH0597622.1"/>
    </source>
</evidence>
<feature type="domain" description="Major facilitator superfamily (MFS) profile" evidence="10">
    <location>
        <begin position="1"/>
        <end position="441"/>
    </location>
</feature>
<organism evidence="11 12">
    <name type="scientific">Chrysodeixis includens</name>
    <name type="common">Soybean looper</name>
    <name type="synonym">Pseudoplusia includens</name>
    <dbReference type="NCBI Taxonomy" id="689277"/>
    <lineage>
        <taxon>Eukaryota</taxon>
        <taxon>Metazoa</taxon>
        <taxon>Ecdysozoa</taxon>
        <taxon>Arthropoda</taxon>
        <taxon>Hexapoda</taxon>
        <taxon>Insecta</taxon>
        <taxon>Pterygota</taxon>
        <taxon>Neoptera</taxon>
        <taxon>Endopterygota</taxon>
        <taxon>Lepidoptera</taxon>
        <taxon>Glossata</taxon>
        <taxon>Ditrysia</taxon>
        <taxon>Noctuoidea</taxon>
        <taxon>Noctuidae</taxon>
        <taxon>Plusiinae</taxon>
        <taxon>Chrysodeixis</taxon>
    </lineage>
</organism>
<dbReference type="OrthoDB" id="4142200at2759"/>
<feature type="transmembrane region" description="Helical" evidence="9">
    <location>
        <begin position="166"/>
        <end position="187"/>
    </location>
</feature>
<feature type="transmembrane region" description="Helical" evidence="9">
    <location>
        <begin position="83"/>
        <end position="103"/>
    </location>
</feature>
<evidence type="ECO:0000256" key="6">
    <source>
        <dbReference type="ARBA" id="ARBA00023180"/>
    </source>
</evidence>
<feature type="transmembrane region" description="Helical" evidence="9">
    <location>
        <begin position="55"/>
        <end position="76"/>
    </location>
</feature>
<evidence type="ECO:0000256" key="4">
    <source>
        <dbReference type="ARBA" id="ARBA00022989"/>
    </source>
</evidence>
<dbReference type="CDD" id="cd17358">
    <property type="entry name" value="MFS_GLUT6_8_Class3_like"/>
    <property type="match status" value="1"/>
</dbReference>
<keyword evidence="8" id="KW-0813">Transport</keyword>
<dbReference type="InterPro" id="IPR005828">
    <property type="entry name" value="MFS_sugar_transport-like"/>
</dbReference>
<feature type="transmembrane region" description="Helical" evidence="9">
    <location>
        <begin position="412"/>
        <end position="437"/>
    </location>
</feature>
<evidence type="ECO:0000256" key="7">
    <source>
        <dbReference type="ARBA" id="ARBA00024348"/>
    </source>
</evidence>
<keyword evidence="6" id="KW-0325">Glycoprotein</keyword>
<keyword evidence="12" id="KW-1185">Reference proteome</keyword>
<dbReference type="EMBL" id="LR824027">
    <property type="protein sequence ID" value="CAH0597622.1"/>
    <property type="molecule type" value="Genomic_DNA"/>
</dbReference>
<sequence length="468" mass="50235">MESGQTWRQFAIAGTANFVLLSIGYTMGWTAPINVKLQSDEESPLDRPVTADEEAWIGSLLTIGAILGALIVGFPAARIGRKWTMLSTCLPLFVGWVLLAAATDVAMLYAGRICTGITMGMGFTIVPLYSAEIATDEYRGALGSLLQVLLTMGFLLVYSVGPFVSYSAVVYVGIAVAAVYAIAIYFMPESPFYYLDKGDKASAASCLATIRGQSEEGVMNELDRMAADVAASKEKTAKITDLFRGNNFKAFYISMALVAFQQFSGINAVLFYLTNIFEAAGSSLDASISTIIIGSVQLGASCVTPLAADRLGRKVLLMISSAGTAVGLFLLGTYFVIADNENPVAEQIGWLPVVALIIFIITFCWGLGSLPWPIMAELFPIEVKVVAMPMVNAFCWILAFLITRYFSALAAATGMGVTFFIFGACCVVSFFFTLFLIPETKGKSFHEIQELLSGGSGNTSSKTPTDKY</sequence>
<protein>
    <recommendedName>
        <fullName evidence="10">Major facilitator superfamily (MFS) profile domain-containing protein</fullName>
    </recommendedName>
</protein>
<feature type="transmembrane region" description="Helical" evidence="9">
    <location>
        <begin position="315"/>
        <end position="337"/>
    </location>
</feature>
<proteinExistence type="inferred from homology"/>
<evidence type="ECO:0000256" key="9">
    <source>
        <dbReference type="SAM" id="Phobius"/>
    </source>
</evidence>
<evidence type="ECO:0000256" key="2">
    <source>
        <dbReference type="ARBA" id="ARBA00022475"/>
    </source>
</evidence>
<keyword evidence="2" id="KW-1003">Cell membrane</keyword>
<evidence type="ECO:0000256" key="5">
    <source>
        <dbReference type="ARBA" id="ARBA00023136"/>
    </source>
</evidence>
<gene>
    <name evidence="11" type="ORF">CINC_LOCUS7718</name>
</gene>
<feature type="transmembrane region" description="Helical" evidence="9">
    <location>
        <begin position="286"/>
        <end position="308"/>
    </location>
</feature>
<dbReference type="InterPro" id="IPR020846">
    <property type="entry name" value="MFS_dom"/>
</dbReference>
<feature type="transmembrane region" description="Helical" evidence="9">
    <location>
        <begin position="12"/>
        <end position="35"/>
    </location>
</feature>
<keyword evidence="4 9" id="KW-1133">Transmembrane helix</keyword>
<dbReference type="GO" id="GO:0051119">
    <property type="term" value="F:sugar transmembrane transporter activity"/>
    <property type="evidence" value="ECO:0007669"/>
    <property type="project" value="InterPro"/>
</dbReference>
<dbReference type="FunFam" id="1.20.1250.20:FF:000055">
    <property type="entry name" value="Facilitated trehalose transporter Tret1-2 homolog"/>
    <property type="match status" value="1"/>
</dbReference>
<reference evidence="11" key="1">
    <citation type="submission" date="2021-12" db="EMBL/GenBank/DDBJ databases">
        <authorList>
            <person name="King R."/>
        </authorList>
    </citation>
    <scope>NUCLEOTIDE SEQUENCE</scope>
</reference>
<dbReference type="InterPro" id="IPR050549">
    <property type="entry name" value="MFS_Trehalose_Transporter"/>
</dbReference>
<feature type="transmembrane region" description="Helical" evidence="9">
    <location>
        <begin position="385"/>
        <end position="406"/>
    </location>
</feature>
<feature type="transmembrane region" description="Helical" evidence="9">
    <location>
        <begin position="250"/>
        <end position="274"/>
    </location>
</feature>
<dbReference type="Proteomes" id="UP001154114">
    <property type="component" value="Chromosome 24"/>
</dbReference>
<evidence type="ECO:0000259" key="10">
    <source>
        <dbReference type="PROSITE" id="PS50850"/>
    </source>
</evidence>
<dbReference type="PRINTS" id="PR00171">
    <property type="entry name" value="SUGRTRNSPORT"/>
</dbReference>
<evidence type="ECO:0000256" key="8">
    <source>
        <dbReference type="RuleBase" id="RU003346"/>
    </source>
</evidence>
<dbReference type="InterPro" id="IPR003663">
    <property type="entry name" value="Sugar/inositol_transpt"/>
</dbReference>
<dbReference type="Gene3D" id="1.20.1250.20">
    <property type="entry name" value="MFS general substrate transporter like domains"/>
    <property type="match status" value="1"/>
</dbReference>
<dbReference type="PANTHER" id="PTHR48021:SF47">
    <property type="entry name" value="GH17672P"/>
    <property type="match status" value="1"/>
</dbReference>
<feature type="transmembrane region" description="Helical" evidence="9">
    <location>
        <begin position="141"/>
        <end position="160"/>
    </location>
</feature>
<dbReference type="PROSITE" id="PS50850">
    <property type="entry name" value="MFS"/>
    <property type="match status" value="1"/>
</dbReference>
<dbReference type="AlphaFoldDB" id="A0A9P0BWA0"/>
<dbReference type="PANTHER" id="PTHR48021">
    <property type="match status" value="1"/>
</dbReference>
<comment type="similarity">
    <text evidence="7">Belongs to the major facilitator superfamily. Sugar transporter (TC 2.A.1.1) family. Trehalose transporter subfamily.</text>
</comment>
<comment type="subcellular location">
    <subcellularLocation>
        <location evidence="1">Cell membrane</location>
        <topology evidence="1">Multi-pass membrane protein</topology>
    </subcellularLocation>
</comment>